<name>A0A2N1UP77_9BACT</name>
<evidence type="ECO:0000313" key="1">
    <source>
        <dbReference type="EMBL" id="PKL72706.1"/>
    </source>
</evidence>
<evidence type="ECO:0000313" key="2">
    <source>
        <dbReference type="Proteomes" id="UP000233414"/>
    </source>
</evidence>
<dbReference type="Proteomes" id="UP000233414">
    <property type="component" value="Unassembled WGS sequence"/>
</dbReference>
<protein>
    <submittedName>
        <fullName evidence="1">Uncharacterized protein</fullName>
    </submittedName>
</protein>
<proteinExistence type="predicted"/>
<accession>A0A2N1UP77</accession>
<organism evidence="1 2">
    <name type="scientific">Candidatus Kuenenbacteria bacterium HGW-Kuenenbacteria-1</name>
    <dbReference type="NCBI Taxonomy" id="2013812"/>
    <lineage>
        <taxon>Bacteria</taxon>
        <taxon>Candidatus Kueneniibacteriota</taxon>
    </lineage>
</organism>
<gene>
    <name evidence="1" type="ORF">CVV26_00360</name>
</gene>
<sequence>MIETNSKLVKHINEFEMLVLDNFHGKIKGKKYRDEQWEIIEKIIKVGNQAEIEATKLFLKNFETEKTSSK</sequence>
<dbReference type="AlphaFoldDB" id="A0A2N1UP77"/>
<comment type="caution">
    <text evidence="1">The sequence shown here is derived from an EMBL/GenBank/DDBJ whole genome shotgun (WGS) entry which is preliminary data.</text>
</comment>
<reference evidence="1 2" key="1">
    <citation type="journal article" date="2017" name="ISME J.">
        <title>Potential for microbial H2 and metal transformations associated with novel bacteria and archaea in deep terrestrial subsurface sediments.</title>
        <authorList>
            <person name="Hernsdorf A.W."/>
            <person name="Amano Y."/>
            <person name="Miyakawa K."/>
            <person name="Ise K."/>
            <person name="Suzuki Y."/>
            <person name="Anantharaman K."/>
            <person name="Probst A."/>
            <person name="Burstein D."/>
            <person name="Thomas B.C."/>
            <person name="Banfield J.F."/>
        </authorList>
    </citation>
    <scope>NUCLEOTIDE SEQUENCE [LARGE SCALE GENOMIC DNA]</scope>
    <source>
        <strain evidence="1">HGW-Kuenenbacteria-1</strain>
    </source>
</reference>
<dbReference type="EMBL" id="PGYQ01000001">
    <property type="protein sequence ID" value="PKL72706.1"/>
    <property type="molecule type" value="Genomic_DNA"/>
</dbReference>